<evidence type="ECO:0000256" key="5">
    <source>
        <dbReference type="ARBA" id="ARBA00022734"/>
    </source>
</evidence>
<dbReference type="EMBL" id="JBBXJM010000005">
    <property type="protein sequence ID" value="KAL1407316.1"/>
    <property type="molecule type" value="Genomic_DNA"/>
</dbReference>
<feature type="chain" id="PRO_5045559694" description="Protein OS-9 homolog" evidence="9">
    <location>
        <begin position="22"/>
        <end position="534"/>
    </location>
</feature>
<dbReference type="Pfam" id="PF07915">
    <property type="entry name" value="PRKCSH"/>
    <property type="match status" value="1"/>
</dbReference>
<evidence type="ECO:0000256" key="9">
    <source>
        <dbReference type="SAM" id="SignalP"/>
    </source>
</evidence>
<feature type="region of interest" description="Disordered" evidence="8">
    <location>
        <begin position="74"/>
        <end position="93"/>
    </location>
</feature>
<proteinExistence type="inferred from homology"/>
<feature type="compositionally biased region" description="Basic and acidic residues" evidence="8">
    <location>
        <begin position="457"/>
        <end position="467"/>
    </location>
</feature>
<sequence>MSHLAIYLLGVAALSARTTRATHSGLQDLAAFPKYEVHFLPEPIAQSDASRVRQTGLAHDDDWLELRPQSRALDGADAEGSDSGGENVSFDPPTTVSFMPLHYTPPGTDNIATYLCAMPSLNVTESQRDDNERYENDEPEPDPAASWQALNHLDGKCLYLRHAWFTYSYCHNSHLRQFRALQHDQHPHIAGADPEEDPAFDAYLLGQAYPTSKKGKAALPPGQQRRGAAPKGEVGPVAQGPVETPAEQVSTFGVGPASRYLKQRWTDGTRCDKTGRPREVEVQVHCSMTSTDVLYMVKEITTCQYVVVIHSPNLCSLPGFRPSSSDHIVPAPIRCRQVVSDEEMDDWLDAGVAGEEKTWGVDAPRLPDRPREEIDVLVDRTRAKEKQEQGEADATLLLGKIDKETIRQLEKVLGASFGLTDDDKEDDKEEDEEVVATGAVEVEVDEDAKPPLLIDTGRNEPKPKRPDLGQVAEKLLAPDADKAEWQKTLKLVQQLIQAELDEEDDAPAQGDNKPAPPRHDETLAAPDAPPRDEL</sequence>
<protein>
    <recommendedName>
        <fullName evidence="3">Protein OS-9 homolog</fullName>
    </recommendedName>
</protein>
<name>A0ABR3PXZ4_9TREE</name>
<dbReference type="GeneID" id="95987781"/>
<dbReference type="PROSITE" id="PS51914">
    <property type="entry name" value="MRH"/>
    <property type="match status" value="1"/>
</dbReference>
<comment type="subcellular location">
    <subcellularLocation>
        <location evidence="1">Endoplasmic reticulum membrane</location>
        <topology evidence="1">Peripheral membrane protein</topology>
        <orientation evidence="1">Lumenal side</orientation>
    </subcellularLocation>
</comment>
<evidence type="ECO:0000256" key="2">
    <source>
        <dbReference type="ARBA" id="ARBA00009918"/>
    </source>
</evidence>
<evidence type="ECO:0000256" key="8">
    <source>
        <dbReference type="SAM" id="MobiDB-lite"/>
    </source>
</evidence>
<comment type="similarity">
    <text evidence="2">Belongs to the OS-9 family.</text>
</comment>
<dbReference type="InterPro" id="IPR045149">
    <property type="entry name" value="OS-9-like"/>
</dbReference>
<evidence type="ECO:0000259" key="10">
    <source>
        <dbReference type="PROSITE" id="PS51914"/>
    </source>
</evidence>
<keyword evidence="12" id="KW-1185">Reference proteome</keyword>
<dbReference type="InterPro" id="IPR044865">
    <property type="entry name" value="MRH_dom"/>
</dbReference>
<feature type="region of interest" description="Disordered" evidence="8">
    <location>
        <begin position="498"/>
        <end position="534"/>
    </location>
</feature>
<keyword evidence="7" id="KW-1015">Disulfide bond</keyword>
<feature type="region of interest" description="Disordered" evidence="8">
    <location>
        <begin position="445"/>
        <end position="469"/>
    </location>
</feature>
<accession>A0ABR3PXZ4</accession>
<dbReference type="Proteomes" id="UP001565368">
    <property type="component" value="Unassembled WGS sequence"/>
</dbReference>
<feature type="domain" description="MRH" evidence="10">
    <location>
        <begin position="155"/>
        <end position="317"/>
    </location>
</feature>
<dbReference type="RefSeq" id="XP_069207260.1">
    <property type="nucleotide sequence ID" value="XM_069355189.1"/>
</dbReference>
<evidence type="ECO:0000256" key="4">
    <source>
        <dbReference type="ARBA" id="ARBA00022729"/>
    </source>
</evidence>
<evidence type="ECO:0000313" key="11">
    <source>
        <dbReference type="EMBL" id="KAL1407316.1"/>
    </source>
</evidence>
<feature type="region of interest" description="Disordered" evidence="8">
    <location>
        <begin position="213"/>
        <end position="249"/>
    </location>
</feature>
<organism evidence="11 12">
    <name type="scientific">Vanrija albida</name>
    <dbReference type="NCBI Taxonomy" id="181172"/>
    <lineage>
        <taxon>Eukaryota</taxon>
        <taxon>Fungi</taxon>
        <taxon>Dikarya</taxon>
        <taxon>Basidiomycota</taxon>
        <taxon>Agaricomycotina</taxon>
        <taxon>Tremellomycetes</taxon>
        <taxon>Trichosporonales</taxon>
        <taxon>Trichosporonaceae</taxon>
        <taxon>Vanrija</taxon>
    </lineage>
</organism>
<gene>
    <name evidence="11" type="primary">YOS9</name>
    <name evidence="11" type="ORF">Q8F55_006738</name>
</gene>
<dbReference type="InterPro" id="IPR009011">
    <property type="entry name" value="Man6P_isomerase_rcpt-bd_dom_sf"/>
</dbReference>
<keyword evidence="5" id="KW-0430">Lectin</keyword>
<evidence type="ECO:0000256" key="7">
    <source>
        <dbReference type="ARBA" id="ARBA00023157"/>
    </source>
</evidence>
<comment type="caution">
    <text evidence="11">The sequence shown here is derived from an EMBL/GenBank/DDBJ whole genome shotgun (WGS) entry which is preliminary data.</text>
</comment>
<reference evidence="11 12" key="1">
    <citation type="submission" date="2023-08" db="EMBL/GenBank/DDBJ databases">
        <title>Annotated Genome Sequence of Vanrija albida AlHP1.</title>
        <authorList>
            <person name="Herzog R."/>
        </authorList>
    </citation>
    <scope>NUCLEOTIDE SEQUENCE [LARGE SCALE GENOMIC DNA]</scope>
    <source>
        <strain evidence="11 12">AlHP1</strain>
    </source>
</reference>
<feature type="signal peptide" evidence="9">
    <location>
        <begin position="1"/>
        <end position="21"/>
    </location>
</feature>
<evidence type="ECO:0000256" key="1">
    <source>
        <dbReference type="ARBA" id="ARBA00004367"/>
    </source>
</evidence>
<evidence type="ECO:0000256" key="6">
    <source>
        <dbReference type="ARBA" id="ARBA00022824"/>
    </source>
</evidence>
<dbReference type="SUPFAM" id="SSF50911">
    <property type="entry name" value="Mannose 6-phosphate receptor domain"/>
    <property type="match status" value="1"/>
</dbReference>
<evidence type="ECO:0000313" key="12">
    <source>
        <dbReference type="Proteomes" id="UP001565368"/>
    </source>
</evidence>
<dbReference type="Gene3D" id="2.70.130.10">
    <property type="entry name" value="Mannose-6-phosphate receptor binding domain"/>
    <property type="match status" value="1"/>
</dbReference>
<dbReference type="PANTHER" id="PTHR15414:SF0">
    <property type="entry name" value="ENDOPLASMIC RETICULUM LECTIN 1"/>
    <property type="match status" value="1"/>
</dbReference>
<dbReference type="PANTHER" id="PTHR15414">
    <property type="entry name" value="OS-9-RELATED"/>
    <property type="match status" value="1"/>
</dbReference>
<keyword evidence="6" id="KW-0256">Endoplasmic reticulum</keyword>
<evidence type="ECO:0000256" key="3">
    <source>
        <dbReference type="ARBA" id="ARBA00018727"/>
    </source>
</evidence>
<keyword evidence="4 9" id="KW-0732">Signal</keyword>
<dbReference type="InterPro" id="IPR012913">
    <property type="entry name" value="OS9-like_dom"/>
</dbReference>